<name>A0A914LCW9_MELIC</name>
<evidence type="ECO:0000259" key="1">
    <source>
        <dbReference type="Pfam" id="PF08719"/>
    </source>
</evidence>
<feature type="domain" description="NADAR" evidence="1">
    <location>
        <begin position="94"/>
        <end position="179"/>
    </location>
</feature>
<keyword evidence="2" id="KW-1185">Reference proteome</keyword>
<evidence type="ECO:0000313" key="2">
    <source>
        <dbReference type="Proteomes" id="UP000887563"/>
    </source>
</evidence>
<dbReference type="CDD" id="cd15457">
    <property type="entry name" value="NADAR"/>
    <property type="match status" value="1"/>
</dbReference>
<dbReference type="SUPFAM" id="SSF143990">
    <property type="entry name" value="YbiA-like"/>
    <property type="match status" value="1"/>
</dbReference>
<dbReference type="InterPro" id="IPR012816">
    <property type="entry name" value="NADAR"/>
</dbReference>
<protein>
    <submittedName>
        <fullName evidence="3">NADAR domain-containing protein</fullName>
    </submittedName>
</protein>
<evidence type="ECO:0000313" key="3">
    <source>
        <dbReference type="WBParaSite" id="Minc3s00413g11904"/>
    </source>
</evidence>
<dbReference type="WBParaSite" id="Minc3s00413g11904">
    <property type="protein sequence ID" value="Minc3s00413g11904"/>
    <property type="gene ID" value="Minc3s00413g11904"/>
</dbReference>
<dbReference type="Pfam" id="PF08719">
    <property type="entry name" value="NADAR"/>
    <property type="match status" value="1"/>
</dbReference>
<dbReference type="Gene3D" id="1.10.357.40">
    <property type="entry name" value="YbiA-like"/>
    <property type="match status" value="1"/>
</dbReference>
<organism evidence="2 3">
    <name type="scientific">Meloidogyne incognita</name>
    <name type="common">Southern root-knot nematode worm</name>
    <name type="synonym">Oxyuris incognita</name>
    <dbReference type="NCBI Taxonomy" id="6306"/>
    <lineage>
        <taxon>Eukaryota</taxon>
        <taxon>Metazoa</taxon>
        <taxon>Ecdysozoa</taxon>
        <taxon>Nematoda</taxon>
        <taxon>Chromadorea</taxon>
        <taxon>Rhabditida</taxon>
        <taxon>Tylenchina</taxon>
        <taxon>Tylenchomorpha</taxon>
        <taxon>Tylenchoidea</taxon>
        <taxon>Meloidogynidae</taxon>
        <taxon>Meloidogyninae</taxon>
        <taxon>Meloidogyne</taxon>
        <taxon>Meloidogyne incognita group</taxon>
    </lineage>
</organism>
<accession>A0A914LCW9</accession>
<dbReference type="AlphaFoldDB" id="A0A914LCW9"/>
<dbReference type="InterPro" id="IPR037238">
    <property type="entry name" value="YbiA-like_sf"/>
</dbReference>
<reference evidence="3" key="1">
    <citation type="submission" date="2022-11" db="UniProtKB">
        <authorList>
            <consortium name="WormBaseParasite"/>
        </authorList>
    </citation>
    <scope>IDENTIFICATION</scope>
</reference>
<sequence length="180" mass="20479">MLSARSIIDSHFGASEIVTPLGIARDCPYSKGEKEGRCLGKAWLSDDEPLTRLTRKENPFVCAEEQQEAFEKMQTPQIVTALDGTKLAPFFTKRFVFSNHYSCSFIIDNINYSSTEQYYMQWKAIMSGNEDIAQQISNCHVAGDIKRMGSHLRGHDTAKWRKICILIMTIANWAKYSQNV</sequence>
<proteinExistence type="predicted"/>
<dbReference type="Proteomes" id="UP000887563">
    <property type="component" value="Unplaced"/>
</dbReference>